<evidence type="ECO:0000313" key="4">
    <source>
        <dbReference type="Proteomes" id="UP001321453"/>
    </source>
</evidence>
<evidence type="ECO:0000256" key="1">
    <source>
        <dbReference type="SAM" id="MobiDB-lite"/>
    </source>
</evidence>
<dbReference type="Pfam" id="PF08867">
    <property type="entry name" value="FRG"/>
    <property type="match status" value="1"/>
</dbReference>
<dbReference type="RefSeq" id="WP_289444319.1">
    <property type="nucleotide sequence ID" value="NZ_JAUCGR010000001.1"/>
</dbReference>
<name>A0ABT7S2P3_9CELL</name>
<comment type="caution">
    <text evidence="3">The sequence shown here is derived from an EMBL/GenBank/DDBJ whole genome shotgun (WGS) entry which is preliminary data.</text>
</comment>
<dbReference type="EMBL" id="JAUCGR010000001">
    <property type="protein sequence ID" value="MDM7829877.1"/>
    <property type="molecule type" value="Genomic_DNA"/>
</dbReference>
<evidence type="ECO:0000313" key="3">
    <source>
        <dbReference type="EMBL" id="MDM7829877.1"/>
    </source>
</evidence>
<feature type="domain" description="FRG" evidence="2">
    <location>
        <begin position="57"/>
        <end position="183"/>
    </location>
</feature>
<accession>A0ABT7S2P3</accession>
<feature type="region of interest" description="Disordered" evidence="1">
    <location>
        <begin position="1"/>
        <end position="27"/>
    </location>
</feature>
<feature type="compositionally biased region" description="Basic and acidic residues" evidence="1">
    <location>
        <begin position="7"/>
        <end position="27"/>
    </location>
</feature>
<sequence>MSAGCRNGRERGDTVRDRRRATFDGVKDVGTGPRRVLHVQDPHALTQAAGWLKFTSTGGLVLFRGETRLHASTSSSALRAHSGRSLNGWAREFREFVDELLRSKCLCAQASPTAPRPPFSFSYGHLCTEKYDSRNGARSPIVSGTYRAAVEPLLQHYGLRTRWLDVVDNLWVALWFACHRQVTVGGQAHFLRRSVAQEGGDAMAYVVVMDTGPLRPAGIPGYQIGNDCRVIDLRYSVPSVYLRPHAQHGLLMAPRALHNPEMSNGPENSLNDRVAAHLRIRLGDALEWLGTGGMTSTYTLFPPATKDIGFKRLLESPIQPAPSLGAITFYGPGY</sequence>
<keyword evidence="4" id="KW-1185">Reference proteome</keyword>
<dbReference type="InterPro" id="IPR014966">
    <property type="entry name" value="FRG-dom"/>
</dbReference>
<proteinExistence type="predicted"/>
<dbReference type="SMART" id="SM00901">
    <property type="entry name" value="FRG"/>
    <property type="match status" value="1"/>
</dbReference>
<dbReference type="Proteomes" id="UP001321453">
    <property type="component" value="Unassembled WGS sequence"/>
</dbReference>
<organism evidence="3 4">
    <name type="scientific">Cellulomonas edaphi</name>
    <dbReference type="NCBI Taxonomy" id="3053468"/>
    <lineage>
        <taxon>Bacteria</taxon>
        <taxon>Bacillati</taxon>
        <taxon>Actinomycetota</taxon>
        <taxon>Actinomycetes</taxon>
        <taxon>Micrococcales</taxon>
        <taxon>Cellulomonadaceae</taxon>
        <taxon>Cellulomonas</taxon>
    </lineage>
</organism>
<reference evidence="3 4" key="1">
    <citation type="submission" date="2023-06" db="EMBL/GenBank/DDBJ databases">
        <title>Cellulomonas sp. MW9 Whole genome sequence.</title>
        <authorList>
            <person name="Park S."/>
        </authorList>
    </citation>
    <scope>NUCLEOTIDE SEQUENCE [LARGE SCALE GENOMIC DNA]</scope>
    <source>
        <strain evidence="3 4">MW9</strain>
    </source>
</reference>
<protein>
    <submittedName>
        <fullName evidence="3">FRG domain-containing protein</fullName>
    </submittedName>
</protein>
<evidence type="ECO:0000259" key="2">
    <source>
        <dbReference type="SMART" id="SM00901"/>
    </source>
</evidence>
<gene>
    <name evidence="3" type="ORF">QRT05_00905</name>
</gene>